<proteinExistence type="predicted"/>
<comment type="caution">
    <text evidence="1">The sequence shown here is derived from an EMBL/GenBank/DDBJ whole genome shotgun (WGS) entry which is preliminary data.</text>
</comment>
<gene>
    <name evidence="1" type="ORF">HAX54_027567</name>
</gene>
<organism evidence="1 2">
    <name type="scientific">Datura stramonium</name>
    <name type="common">Jimsonweed</name>
    <name type="synonym">Common thornapple</name>
    <dbReference type="NCBI Taxonomy" id="4076"/>
    <lineage>
        <taxon>Eukaryota</taxon>
        <taxon>Viridiplantae</taxon>
        <taxon>Streptophyta</taxon>
        <taxon>Embryophyta</taxon>
        <taxon>Tracheophyta</taxon>
        <taxon>Spermatophyta</taxon>
        <taxon>Magnoliopsida</taxon>
        <taxon>eudicotyledons</taxon>
        <taxon>Gunneridae</taxon>
        <taxon>Pentapetalae</taxon>
        <taxon>asterids</taxon>
        <taxon>lamiids</taxon>
        <taxon>Solanales</taxon>
        <taxon>Solanaceae</taxon>
        <taxon>Solanoideae</taxon>
        <taxon>Datureae</taxon>
        <taxon>Datura</taxon>
    </lineage>
</organism>
<sequence length="87" mass="9591">MAPSLYGPKPKMSGYVTDKSMKKAMKDVLDNLNKLCSQVHVVERGVSSLRADARDLRNRAPIADTYVSFLDEAIAAPHIAWGLIDEC</sequence>
<evidence type="ECO:0000313" key="2">
    <source>
        <dbReference type="Proteomes" id="UP000823775"/>
    </source>
</evidence>
<reference evidence="1 2" key="1">
    <citation type="journal article" date="2021" name="BMC Genomics">
        <title>Datura genome reveals duplications of psychoactive alkaloid biosynthetic genes and high mutation rate following tissue culture.</title>
        <authorList>
            <person name="Rajewski A."/>
            <person name="Carter-House D."/>
            <person name="Stajich J."/>
            <person name="Litt A."/>
        </authorList>
    </citation>
    <scope>NUCLEOTIDE SEQUENCE [LARGE SCALE GENOMIC DNA]</scope>
    <source>
        <strain evidence="1">AR-01</strain>
    </source>
</reference>
<evidence type="ECO:0000313" key="1">
    <source>
        <dbReference type="EMBL" id="MCD7455264.1"/>
    </source>
</evidence>
<name>A0ABS8S8W5_DATST</name>
<accession>A0ABS8S8W5</accession>
<dbReference type="EMBL" id="JACEIK010000335">
    <property type="protein sequence ID" value="MCD7455264.1"/>
    <property type="molecule type" value="Genomic_DNA"/>
</dbReference>
<protein>
    <submittedName>
        <fullName evidence="1">Uncharacterized protein</fullName>
    </submittedName>
</protein>
<dbReference type="Proteomes" id="UP000823775">
    <property type="component" value="Unassembled WGS sequence"/>
</dbReference>
<keyword evidence="2" id="KW-1185">Reference proteome</keyword>